<dbReference type="InterPro" id="IPR052354">
    <property type="entry name" value="Cell_Wall_Dynamics_Protein"/>
</dbReference>
<gene>
    <name evidence="1" type="ORF">GCM10009304_25770</name>
</gene>
<dbReference type="Gene3D" id="1.10.530.10">
    <property type="match status" value="1"/>
</dbReference>
<name>A0A917UZ73_9PSED</name>
<dbReference type="Gene3D" id="2.30.30.40">
    <property type="entry name" value="SH3 Domains"/>
    <property type="match status" value="1"/>
</dbReference>
<dbReference type="SUPFAM" id="SSF53955">
    <property type="entry name" value="Lysozyme-like"/>
    <property type="match status" value="1"/>
</dbReference>
<keyword evidence="2" id="KW-1185">Reference proteome</keyword>
<dbReference type="InterPro" id="IPR023346">
    <property type="entry name" value="Lysozyme-like_dom_sf"/>
</dbReference>
<dbReference type="PROSITE" id="PS00018">
    <property type="entry name" value="EF_HAND_1"/>
    <property type="match status" value="1"/>
</dbReference>
<dbReference type="PANTHER" id="PTHR34408">
    <property type="entry name" value="FAMILY PROTEIN, PUTATIVE-RELATED"/>
    <property type="match status" value="1"/>
</dbReference>
<accession>A0A917UZ73</accession>
<evidence type="ECO:0008006" key="3">
    <source>
        <dbReference type="Google" id="ProtNLM"/>
    </source>
</evidence>
<comment type="caution">
    <text evidence="1">The sequence shown here is derived from an EMBL/GenBank/DDBJ whole genome shotgun (WGS) entry which is preliminary data.</text>
</comment>
<dbReference type="AlphaFoldDB" id="A0A917UZ73"/>
<dbReference type="EMBL" id="BMPO01000005">
    <property type="protein sequence ID" value="GGJ98731.1"/>
    <property type="molecule type" value="Genomic_DNA"/>
</dbReference>
<dbReference type="InterPro" id="IPR018247">
    <property type="entry name" value="EF_Hand_1_Ca_BS"/>
</dbReference>
<reference evidence="1" key="2">
    <citation type="submission" date="2020-09" db="EMBL/GenBank/DDBJ databases">
        <authorList>
            <person name="Sun Q."/>
            <person name="Ohkuma M."/>
        </authorList>
    </citation>
    <scope>NUCLEOTIDE SEQUENCE</scope>
    <source>
        <strain evidence="1">JCM 30078</strain>
    </source>
</reference>
<protein>
    <recommendedName>
        <fullName evidence="3">EF-hand domain-containing protein</fullName>
    </recommendedName>
</protein>
<proteinExistence type="predicted"/>
<organism evidence="1 2">
    <name type="scientific">Pseudomonas matsuisoli</name>
    <dbReference type="NCBI Taxonomy" id="1515666"/>
    <lineage>
        <taxon>Bacteria</taxon>
        <taxon>Pseudomonadati</taxon>
        <taxon>Pseudomonadota</taxon>
        <taxon>Gammaproteobacteria</taxon>
        <taxon>Pseudomonadales</taxon>
        <taxon>Pseudomonadaceae</taxon>
        <taxon>Pseudomonas</taxon>
    </lineage>
</organism>
<evidence type="ECO:0000313" key="2">
    <source>
        <dbReference type="Proteomes" id="UP000635983"/>
    </source>
</evidence>
<sequence length="764" mass="85233">MDTLTPIRNWCHPFKSKLNALQQLTLFANAKSGFYPIGANGLWHGGVHFDAGTAALVDQSQVFCMADGEVVAYRIDDSYPISEYPAAIPQITRAPFSTGFVLVRHRLEPPAETGPETTSRPSLTLFSLYMHLQDWATYQTKSGLPRPTFWGDVVYTVNTKKDGLNVRASANGTSAILGKLSKGARIHASGNGEFLQIRSLEPGGVFMPAEGVDETREPQGYVSAKFLKAEQQPSALGEVVVLEKPVPIKAGDLIGHPGLYQNQTDATPQSITHIETFSCDDVPAFIAKSRAYAASLPDSAKTLLKVHKGVSKLIPHRNDISPENPPHVTDDGPFTGVDLIIPQSLLDDLPSEAKLVVPGIDGRTQTKWWRLEGLLADTHGAPIGGWLAEQDLVTTRHSPWEWEGYECLEDTAPPKAKLVSWLDATKQLTKEEQSGYKSMIDMERQGPLKLTLHDIMDTDHDGVITTKEIRAALSKPWQAQRLAQLVVRYESEWFFNLKSWCTLDTILSPKAGCPKKWAVEKGRIEKLEFWSRNIILLQEKIKPWHFQANNLLRTLYETSRLLITREQLSLIMTSASEKTIDRYLSPINKTLIHFKINTPLRIAHFLAQIAHETGELKFSEEIGSGQQYEGRSDLGNNQHGDGQRFKGRGLIQLTGRRNYTACQLYLRSLSEYSGIDITSSNSAAQRISDDPELSAIASGYYWSKLKPKLNNSADSDDLFWVSVYVNGWATQTNPFYPERAKEPNNMRHRSEMLNKAKIALGIAQ</sequence>
<reference evidence="1" key="1">
    <citation type="journal article" date="2014" name="Int. J. Syst. Evol. Microbiol.">
        <title>Complete genome sequence of Corynebacterium casei LMG S-19264T (=DSM 44701T), isolated from a smear-ripened cheese.</title>
        <authorList>
            <consortium name="US DOE Joint Genome Institute (JGI-PGF)"/>
            <person name="Walter F."/>
            <person name="Albersmeier A."/>
            <person name="Kalinowski J."/>
            <person name="Ruckert C."/>
        </authorList>
    </citation>
    <scope>NUCLEOTIDE SEQUENCE</scope>
    <source>
        <strain evidence="1">JCM 30078</strain>
    </source>
</reference>
<dbReference type="Proteomes" id="UP000635983">
    <property type="component" value="Unassembled WGS sequence"/>
</dbReference>
<dbReference type="RefSeq" id="WP_188983641.1">
    <property type="nucleotide sequence ID" value="NZ_BMPO01000005.1"/>
</dbReference>
<evidence type="ECO:0000313" key="1">
    <source>
        <dbReference type="EMBL" id="GGJ98731.1"/>
    </source>
</evidence>